<dbReference type="Proteomes" id="UP000054383">
    <property type="component" value="Unassembled WGS sequence"/>
</dbReference>
<feature type="domain" description="Amine oxidase" evidence="6">
    <location>
        <begin position="41"/>
        <end position="474"/>
    </location>
</feature>
<sequence>MFYRSVAAATLLAPLVLASPTHNSQSNICKKTKVAILGGGVAGITAAQSLSNHSIDDFVILEYNAEIGGRMKHTTFGKDASGKSLTVELGANWVQGLGTPGGPQNPIWTLAQKYGVNNTYSNYSSILTYDETGYTDYTNLFDDFENAYSATEQLAGTILTDSLQDFSTRAGFSRSGWKPKKDMKAQAVEWWEWDWEYAYEPEVSSLLYGIVNYNTTFYQWSDENNYVWDQRGFNTWLKGEASTFLKSNDPRLHLNTIVTNVTYSDTGVTITDSQGGCVESEYAICTFSLGVLQNDAVSFAPEFPTWKQDSIDTFDMGTYTKIFLQFPHDKVFWPKDMQYFLYADPAERGRYPVFQSLDAPGFLEGSGIIFVTVVHDQSYRIEGQSDEKTKDEVMAVLRDMYGADNVPEPIDFMYPRWSLEPWAYGSYSNWPWGVTLEMHQNLRANVGRLYFAGEATSTEYFGFLQGAWYEGQQAGDIVAGCLKGANHSSCAQNTHYAPLHGSTTVSEYDVQNGWTVTSFQTNGF</sequence>
<feature type="chain" id="PRO_5006711025" description="Amine oxidase" evidence="5">
    <location>
        <begin position="19"/>
        <end position="524"/>
    </location>
</feature>
<dbReference type="SUPFAM" id="SSF51905">
    <property type="entry name" value="FAD/NAD(P)-binding domain"/>
    <property type="match status" value="1"/>
</dbReference>
<name>A0A0U1LK84_TALIS</name>
<feature type="binding site" evidence="3">
    <location>
        <position position="258"/>
    </location>
    <ligand>
        <name>FAD</name>
        <dbReference type="ChEBI" id="CHEBI:57692"/>
    </ligand>
</feature>
<evidence type="ECO:0000256" key="4">
    <source>
        <dbReference type="RuleBase" id="RU362067"/>
    </source>
</evidence>
<evidence type="ECO:0000256" key="1">
    <source>
        <dbReference type="ARBA" id="ARBA00001974"/>
    </source>
</evidence>
<evidence type="ECO:0000256" key="5">
    <source>
        <dbReference type="SAM" id="SignalP"/>
    </source>
</evidence>
<dbReference type="Gene3D" id="3.50.50.60">
    <property type="entry name" value="FAD/NAD(P)-binding domain"/>
    <property type="match status" value="1"/>
</dbReference>
<keyword evidence="5" id="KW-0732">Signal</keyword>
<evidence type="ECO:0000256" key="2">
    <source>
        <dbReference type="ARBA" id="ARBA00023002"/>
    </source>
</evidence>
<evidence type="ECO:0000256" key="3">
    <source>
        <dbReference type="PIRSR" id="PIRSR601613-1"/>
    </source>
</evidence>
<evidence type="ECO:0000259" key="6">
    <source>
        <dbReference type="Pfam" id="PF01593"/>
    </source>
</evidence>
<dbReference type="SUPFAM" id="SSF54373">
    <property type="entry name" value="FAD-linked reductases, C-terminal domain"/>
    <property type="match status" value="1"/>
</dbReference>
<dbReference type="STRING" id="28573.A0A0U1LK84"/>
<dbReference type="EMBL" id="CVMT01000001">
    <property type="protein sequence ID" value="CRG83365.1"/>
    <property type="molecule type" value="Genomic_DNA"/>
</dbReference>
<feature type="signal peptide" evidence="5">
    <location>
        <begin position="1"/>
        <end position="18"/>
    </location>
</feature>
<dbReference type="PANTHER" id="PTHR10742">
    <property type="entry name" value="FLAVIN MONOAMINE OXIDASE"/>
    <property type="match status" value="1"/>
</dbReference>
<dbReference type="PANTHER" id="PTHR10742:SF313">
    <property type="entry name" value="AMINE OXIDASE"/>
    <property type="match status" value="1"/>
</dbReference>
<dbReference type="InterPro" id="IPR036188">
    <property type="entry name" value="FAD/NAD-bd_sf"/>
</dbReference>
<comment type="cofactor">
    <cofactor evidence="1 4">
        <name>FAD</name>
        <dbReference type="ChEBI" id="CHEBI:57692"/>
    </cofactor>
</comment>
<accession>A0A0U1LK84</accession>
<dbReference type="OMA" id="DVGCGWL"/>
<evidence type="ECO:0000313" key="8">
    <source>
        <dbReference type="Proteomes" id="UP000054383"/>
    </source>
</evidence>
<keyword evidence="2 4" id="KW-0560">Oxidoreductase</keyword>
<reference evidence="7 8" key="1">
    <citation type="submission" date="2015-04" db="EMBL/GenBank/DDBJ databases">
        <authorList>
            <person name="Syromyatnikov M.Y."/>
            <person name="Popov V.N."/>
        </authorList>
    </citation>
    <scope>NUCLEOTIDE SEQUENCE [LARGE SCALE GENOMIC DNA]</scope>
    <source>
        <strain evidence="7">WF-38-12</strain>
    </source>
</reference>
<dbReference type="GO" id="GO:0016491">
    <property type="term" value="F:oxidoreductase activity"/>
    <property type="evidence" value="ECO:0007669"/>
    <property type="project" value="UniProtKB-KW"/>
</dbReference>
<dbReference type="GO" id="GO:0006598">
    <property type="term" value="P:polyamine catabolic process"/>
    <property type="evidence" value="ECO:0007669"/>
    <property type="project" value="TreeGrafter"/>
</dbReference>
<keyword evidence="4" id="KW-0274">FAD</keyword>
<dbReference type="OrthoDB" id="7777654at2759"/>
<dbReference type="InterPro" id="IPR002937">
    <property type="entry name" value="Amino_oxidase"/>
</dbReference>
<dbReference type="Pfam" id="PF01593">
    <property type="entry name" value="Amino_oxidase"/>
    <property type="match status" value="1"/>
</dbReference>
<proteinExistence type="inferred from homology"/>
<keyword evidence="8" id="KW-1185">Reference proteome</keyword>
<dbReference type="Gene3D" id="3.90.660.10">
    <property type="match status" value="1"/>
</dbReference>
<comment type="similarity">
    <text evidence="4">Belongs to the flavin monoamine oxidase family.</text>
</comment>
<evidence type="ECO:0000313" key="7">
    <source>
        <dbReference type="EMBL" id="CRG83365.1"/>
    </source>
</evidence>
<organism evidence="7 8">
    <name type="scientific">Talaromyces islandicus</name>
    <name type="common">Penicillium islandicum</name>
    <dbReference type="NCBI Taxonomy" id="28573"/>
    <lineage>
        <taxon>Eukaryota</taxon>
        <taxon>Fungi</taxon>
        <taxon>Dikarya</taxon>
        <taxon>Ascomycota</taxon>
        <taxon>Pezizomycotina</taxon>
        <taxon>Eurotiomycetes</taxon>
        <taxon>Eurotiomycetidae</taxon>
        <taxon>Eurotiales</taxon>
        <taxon>Trichocomaceae</taxon>
        <taxon>Talaromyces</taxon>
        <taxon>Talaromyces sect. Islandici</taxon>
    </lineage>
</organism>
<dbReference type="EC" id="1.4.3.-" evidence="4"/>
<gene>
    <name evidence="7" type="ORF">PISL3812_00716</name>
</gene>
<dbReference type="InterPro" id="IPR050281">
    <property type="entry name" value="Flavin_monoamine_oxidase"/>
</dbReference>
<dbReference type="InterPro" id="IPR001613">
    <property type="entry name" value="Flavin_amine_oxidase"/>
</dbReference>
<keyword evidence="4" id="KW-0285">Flavoprotein</keyword>
<dbReference type="AlphaFoldDB" id="A0A0U1LK84"/>
<dbReference type="PRINTS" id="PR00757">
    <property type="entry name" value="AMINEOXDASEF"/>
</dbReference>
<protein>
    <recommendedName>
        <fullName evidence="4">Amine oxidase</fullName>
        <ecNumber evidence="4">1.4.3.-</ecNumber>
    </recommendedName>
</protein>